<dbReference type="OrthoDB" id="2354360at2"/>
<dbReference type="AlphaFoldDB" id="A0A544TFP7"/>
<evidence type="ECO:0000313" key="1">
    <source>
        <dbReference type="EMBL" id="TQR16226.1"/>
    </source>
</evidence>
<protein>
    <submittedName>
        <fullName evidence="1">Uncharacterized protein</fullName>
    </submittedName>
</protein>
<reference evidence="1 2" key="1">
    <citation type="submission" date="2019-06" db="EMBL/GenBank/DDBJ databases">
        <title>Psychrobacillus vulpis sp. nov., a new species isolated from feces of a red fox that inhabits in The Tablas de Daimiel Natural Park, Albacete, Spain.</title>
        <authorList>
            <person name="Rodriguez M."/>
            <person name="Reina J.C."/>
            <person name="Bejar V."/>
            <person name="Llamas I."/>
        </authorList>
    </citation>
    <scope>NUCLEOTIDE SEQUENCE [LARGE SCALE GENOMIC DNA]</scope>
    <source>
        <strain evidence="1 2">Z8</strain>
    </source>
</reference>
<name>A0A544TFP7_9BACI</name>
<comment type="caution">
    <text evidence="1">The sequence shown here is derived from an EMBL/GenBank/DDBJ whole genome shotgun (WGS) entry which is preliminary data.</text>
</comment>
<gene>
    <name evidence="1" type="ORF">FG384_18940</name>
</gene>
<evidence type="ECO:0000313" key="2">
    <source>
        <dbReference type="Proteomes" id="UP000316626"/>
    </source>
</evidence>
<dbReference type="EMBL" id="VDGI01000037">
    <property type="protein sequence ID" value="TQR16226.1"/>
    <property type="molecule type" value="Genomic_DNA"/>
</dbReference>
<sequence>MNKEIEEIIVKTFFVKRVQERVLFELASPQKRNDVFGRRNNFIRTELMFEIPKPNSDPEEIEKLLKKQGAGNMCYVMTSLNSYIDGEELPLIKALEDLIWSGMPFIISCIPNKLAYYQGEQAYGSPQKYILKRQ</sequence>
<organism evidence="1 2">
    <name type="scientific">Psychrobacillus vulpis</name>
    <dbReference type="NCBI Taxonomy" id="2325572"/>
    <lineage>
        <taxon>Bacteria</taxon>
        <taxon>Bacillati</taxon>
        <taxon>Bacillota</taxon>
        <taxon>Bacilli</taxon>
        <taxon>Bacillales</taxon>
        <taxon>Bacillaceae</taxon>
        <taxon>Psychrobacillus</taxon>
    </lineage>
</organism>
<keyword evidence="2" id="KW-1185">Reference proteome</keyword>
<dbReference type="RefSeq" id="WP_142644248.1">
    <property type="nucleotide sequence ID" value="NZ_VDGI01000037.1"/>
</dbReference>
<dbReference type="Proteomes" id="UP000316626">
    <property type="component" value="Unassembled WGS sequence"/>
</dbReference>
<accession>A0A544TFP7</accession>
<proteinExistence type="predicted"/>